<dbReference type="Pfam" id="PF13229">
    <property type="entry name" value="Beta_helix"/>
    <property type="match status" value="2"/>
</dbReference>
<dbReference type="InterPro" id="IPR011050">
    <property type="entry name" value="Pectin_lyase_fold/virulence"/>
</dbReference>
<dbReference type="NCBIfam" id="TIGR03804">
    <property type="entry name" value="para_beta_helix"/>
    <property type="match status" value="1"/>
</dbReference>
<feature type="domain" description="Right handed beta helix" evidence="3">
    <location>
        <begin position="499"/>
        <end position="621"/>
    </location>
</feature>
<dbReference type="SUPFAM" id="SSF51126">
    <property type="entry name" value="Pectin lyase-like"/>
    <property type="match status" value="2"/>
</dbReference>
<feature type="signal peptide" evidence="1">
    <location>
        <begin position="1"/>
        <end position="20"/>
    </location>
</feature>
<evidence type="ECO:0000256" key="1">
    <source>
        <dbReference type="SAM" id="SignalP"/>
    </source>
</evidence>
<keyword evidence="5" id="KW-1185">Reference proteome</keyword>
<reference evidence="4 5" key="1">
    <citation type="submission" date="2019-06" db="EMBL/GenBank/DDBJ databases">
        <title>Sorghum-associated microbial communities from plants grown in Nebraska, USA.</title>
        <authorList>
            <person name="Schachtman D."/>
        </authorList>
    </citation>
    <scope>NUCLEOTIDE SEQUENCE [LARGE SCALE GENOMIC DNA]</scope>
    <source>
        <strain evidence="4 5">1209</strain>
    </source>
</reference>
<accession>A0A561Q1U2</accession>
<dbReference type="InterPro" id="IPR012334">
    <property type="entry name" value="Pectin_lyas_fold"/>
</dbReference>
<sequence>MLLRFFLLAFFSCTSPANNAADKLSDDKAPVNENMVSSPSLISSEKNRKEKVIKQATDAVNITQFGAVGDGVRDNRAAVQKCLDYCKTNGKSCYIPTGNFLITGDLWLMDNSKLIGGGNKSKLIFNQGMLRSEKGGSRNFRYTNNYNNEVLTDNAFTTTTAIGKPGALSLTVDNAGQFKPGQLIYLFNNKVDSWTILEDQGQTNRWNDAEAFARSEIFTVKSVSGSNIKLDRPLKFTYNKGAKVSHQIGAVNIEIGNISIENQLLTQNETQYAILLEQPNQANIHDLTIQSSCGGINLTGHPYKCIIKDCNINTTKEGRGILVENFGSQNSIIHNNLNYNTGGDAALIVLMGSGENKIVNNTVTGHGQAQKNECGIAVHAQCYNNQVYGNTVNGTAEGLGAYYGAFSNDIHDNTANNVSTGFISFYARNNQVTNNVFNIVSNRKGNKVGILLFGTNGTTVKGNNVTGDLLYGVQIQGGKGITMVQNQIKNNSAQAYAFGIKVINVGNDVNISSNTISSCKTGIDAETPQGAAAQQSDIPSMLIQTNSISTSETGIRLQNYANVVLKDNDLNQFSNGITLSNSPYNVITNNKMNTGKAAGINLVGETSSFSYIENNVISNAAQKVAGWKSPDGNKTLAQPKNGFMLKDPNTGAMFKFNAQQKSFQRQ</sequence>
<dbReference type="Pfam" id="PF12708">
    <property type="entry name" value="Pect-lyase_RHGA_epim"/>
    <property type="match status" value="1"/>
</dbReference>
<dbReference type="RefSeq" id="WP_145661014.1">
    <property type="nucleotide sequence ID" value="NZ_VIWO01000001.1"/>
</dbReference>
<dbReference type="AlphaFoldDB" id="A0A561Q1U2"/>
<dbReference type="InterPro" id="IPR039448">
    <property type="entry name" value="Beta_helix"/>
</dbReference>
<name>A0A561Q1U2_9BACT</name>
<organism evidence="4 5">
    <name type="scientific">Chitinophaga polysaccharea</name>
    <dbReference type="NCBI Taxonomy" id="1293035"/>
    <lineage>
        <taxon>Bacteria</taxon>
        <taxon>Pseudomonadati</taxon>
        <taxon>Bacteroidota</taxon>
        <taxon>Chitinophagia</taxon>
        <taxon>Chitinophagales</taxon>
        <taxon>Chitinophagaceae</taxon>
        <taxon>Chitinophaga</taxon>
    </lineage>
</organism>
<comment type="caution">
    <text evidence="4">The sequence shown here is derived from an EMBL/GenBank/DDBJ whole genome shotgun (WGS) entry which is preliminary data.</text>
</comment>
<evidence type="ECO:0000313" key="4">
    <source>
        <dbReference type="EMBL" id="TWF44331.1"/>
    </source>
</evidence>
<dbReference type="SMART" id="SM00710">
    <property type="entry name" value="PbH1"/>
    <property type="match status" value="11"/>
</dbReference>
<evidence type="ECO:0000313" key="5">
    <source>
        <dbReference type="Proteomes" id="UP000320811"/>
    </source>
</evidence>
<dbReference type="InterPro" id="IPR024535">
    <property type="entry name" value="RHGA/B-epi-like_pectate_lyase"/>
</dbReference>
<feature type="domain" description="Right handed beta helix" evidence="3">
    <location>
        <begin position="273"/>
        <end position="437"/>
    </location>
</feature>
<evidence type="ECO:0000259" key="2">
    <source>
        <dbReference type="Pfam" id="PF12708"/>
    </source>
</evidence>
<gene>
    <name evidence="4" type="ORF">FHW36_101251</name>
</gene>
<dbReference type="Gene3D" id="2.160.20.10">
    <property type="entry name" value="Single-stranded right-handed beta-helix, Pectin lyase-like"/>
    <property type="match status" value="3"/>
</dbReference>
<keyword evidence="1" id="KW-0732">Signal</keyword>
<evidence type="ECO:0000259" key="3">
    <source>
        <dbReference type="Pfam" id="PF13229"/>
    </source>
</evidence>
<dbReference type="EMBL" id="VIWO01000001">
    <property type="protein sequence ID" value="TWF44331.1"/>
    <property type="molecule type" value="Genomic_DNA"/>
</dbReference>
<protein>
    <submittedName>
        <fullName evidence="4">Parallel beta-helix repeat protein</fullName>
    </submittedName>
</protein>
<dbReference type="InterPro" id="IPR022441">
    <property type="entry name" value="Para_beta_helix_rpt-2"/>
</dbReference>
<dbReference type="InterPro" id="IPR006626">
    <property type="entry name" value="PbH1"/>
</dbReference>
<feature type="domain" description="Rhamnogalacturonase A/B/Epimerase-like pectate lyase" evidence="2">
    <location>
        <begin position="60"/>
        <end position="158"/>
    </location>
</feature>
<feature type="chain" id="PRO_5021997153" evidence="1">
    <location>
        <begin position="21"/>
        <end position="666"/>
    </location>
</feature>
<proteinExistence type="predicted"/>
<dbReference type="Proteomes" id="UP000320811">
    <property type="component" value="Unassembled WGS sequence"/>
</dbReference>
<dbReference type="OrthoDB" id="9795222at2"/>